<reference evidence="6 7" key="1">
    <citation type="submission" date="2019-07" db="EMBL/GenBank/DDBJ databases">
        <title>Genomics analysis of Aphanomyces spp. identifies a new class of oomycete effector associated with host adaptation.</title>
        <authorList>
            <person name="Gaulin E."/>
        </authorList>
    </citation>
    <scope>NUCLEOTIDE SEQUENCE [LARGE SCALE GENOMIC DNA]</scope>
    <source>
        <strain evidence="6 7">ATCC 201684</strain>
    </source>
</reference>
<keyword evidence="3" id="KW-0560">Oxidoreductase</keyword>
<evidence type="ECO:0000259" key="5">
    <source>
        <dbReference type="Pfam" id="PF00724"/>
    </source>
</evidence>
<dbReference type="Pfam" id="PF00724">
    <property type="entry name" value="Oxidored_FMN"/>
    <property type="match status" value="1"/>
</dbReference>
<protein>
    <recommendedName>
        <fullName evidence="5">NADH:flavin oxidoreductase/NADH oxidase N-terminal domain-containing protein</fullName>
    </recommendedName>
</protein>
<comment type="caution">
    <text evidence="6">The sequence shown here is derived from an EMBL/GenBank/DDBJ whole genome shotgun (WGS) entry which is preliminary data.</text>
</comment>
<dbReference type="InterPro" id="IPR001155">
    <property type="entry name" value="OxRdtase_FMN_N"/>
</dbReference>
<dbReference type="EMBL" id="VJMJ01000330">
    <property type="protein sequence ID" value="KAF0722586.1"/>
    <property type="molecule type" value="Genomic_DNA"/>
</dbReference>
<evidence type="ECO:0000313" key="7">
    <source>
        <dbReference type="Proteomes" id="UP000481153"/>
    </source>
</evidence>
<sequence length="381" mass="41784">MTTLFEPLQVGAITLRHRVVMAPLTRTRAVANENGVESVPTPIMAMYYGQRASEGGLIVSEATPVCPEGRPSAHVPCIYDPLHVERWRAVTDAVHAKDGFIFMQLWHVGASSHSLFDPKRRPPPSSASYKLDAPEINTPEGPKPREVTRMLTTEEIPELIQQFVDGAKRAIEAGFDGVEIHGANGYILDQFINDNINNQRTDQYGGSVENRVRLPVEVATAVAAAIGADRTGIRFSPFGSFQGMKDSDPVNTWSTLLKQLNPLKLAYVHLVEPRIAGGWDSSNAPDPEQINLKPFRDAYDGVLIVAGGHTAESAAAVVKEGRGDAVAFGRYFISNPDLPARVKHGHPFTPYNRSTFYTATEVGYTDYKSWEEQQQEGEATA</sequence>
<dbReference type="VEuPathDB" id="FungiDB:AeMF1_002172"/>
<dbReference type="FunFam" id="3.20.20.70:FF:000059">
    <property type="entry name" value="N-ethylmaleimide reductase, FMN-linked"/>
    <property type="match status" value="1"/>
</dbReference>
<evidence type="ECO:0000313" key="6">
    <source>
        <dbReference type="EMBL" id="KAF0722586.1"/>
    </source>
</evidence>
<dbReference type="InterPro" id="IPR013785">
    <property type="entry name" value="Aldolase_TIM"/>
</dbReference>
<evidence type="ECO:0000256" key="2">
    <source>
        <dbReference type="ARBA" id="ARBA00005979"/>
    </source>
</evidence>
<dbReference type="CDD" id="cd02933">
    <property type="entry name" value="OYE_like_FMN"/>
    <property type="match status" value="1"/>
</dbReference>
<organism evidence="6 7">
    <name type="scientific">Aphanomyces euteiches</name>
    <dbReference type="NCBI Taxonomy" id="100861"/>
    <lineage>
        <taxon>Eukaryota</taxon>
        <taxon>Sar</taxon>
        <taxon>Stramenopiles</taxon>
        <taxon>Oomycota</taxon>
        <taxon>Saprolegniomycetes</taxon>
        <taxon>Saprolegniales</taxon>
        <taxon>Verrucalvaceae</taxon>
        <taxon>Aphanomyces</taxon>
    </lineage>
</organism>
<dbReference type="AlphaFoldDB" id="A0A6G0W636"/>
<dbReference type="GO" id="GO:0010181">
    <property type="term" value="F:FMN binding"/>
    <property type="evidence" value="ECO:0007669"/>
    <property type="project" value="InterPro"/>
</dbReference>
<dbReference type="InterPro" id="IPR045247">
    <property type="entry name" value="Oye-like"/>
</dbReference>
<keyword evidence="7" id="KW-1185">Reference proteome</keyword>
<dbReference type="GO" id="GO:0005829">
    <property type="term" value="C:cytosol"/>
    <property type="evidence" value="ECO:0007669"/>
    <property type="project" value="UniProtKB-ARBA"/>
</dbReference>
<feature type="domain" description="NADH:flavin oxidoreductase/NADH oxidase N-terminal" evidence="5">
    <location>
        <begin position="4"/>
        <end position="346"/>
    </location>
</feature>
<dbReference type="PANTHER" id="PTHR22893:SF91">
    <property type="entry name" value="NADPH DEHYDROGENASE 2-RELATED"/>
    <property type="match status" value="1"/>
</dbReference>
<accession>A0A6G0W636</accession>
<name>A0A6G0W636_9STRA</name>
<dbReference type="Gene3D" id="3.20.20.70">
    <property type="entry name" value="Aldolase class I"/>
    <property type="match status" value="1"/>
</dbReference>
<dbReference type="PANTHER" id="PTHR22893">
    <property type="entry name" value="NADH OXIDOREDUCTASE-RELATED"/>
    <property type="match status" value="1"/>
</dbReference>
<dbReference type="Proteomes" id="UP000481153">
    <property type="component" value="Unassembled WGS sequence"/>
</dbReference>
<proteinExistence type="inferred from homology"/>
<evidence type="ECO:0000256" key="1">
    <source>
        <dbReference type="ARBA" id="ARBA00001917"/>
    </source>
</evidence>
<dbReference type="GO" id="GO:0016628">
    <property type="term" value="F:oxidoreductase activity, acting on the CH-CH group of donors, NAD or NADP as acceptor"/>
    <property type="evidence" value="ECO:0007669"/>
    <property type="project" value="UniProtKB-ARBA"/>
</dbReference>
<dbReference type="SUPFAM" id="SSF51395">
    <property type="entry name" value="FMN-linked oxidoreductases"/>
    <property type="match status" value="1"/>
</dbReference>
<feature type="region of interest" description="Disordered" evidence="4">
    <location>
        <begin position="114"/>
        <end position="143"/>
    </location>
</feature>
<comment type="similarity">
    <text evidence="2">Belongs to the NADH:flavin oxidoreductase/NADH oxidase family.</text>
</comment>
<evidence type="ECO:0000256" key="4">
    <source>
        <dbReference type="SAM" id="MobiDB-lite"/>
    </source>
</evidence>
<gene>
    <name evidence="6" type="ORF">Ae201684_018319</name>
</gene>
<comment type="cofactor">
    <cofactor evidence="1">
        <name>FMN</name>
        <dbReference type="ChEBI" id="CHEBI:58210"/>
    </cofactor>
</comment>
<evidence type="ECO:0000256" key="3">
    <source>
        <dbReference type="ARBA" id="ARBA00023002"/>
    </source>
</evidence>